<evidence type="ECO:0000313" key="12">
    <source>
        <dbReference type="Proteomes" id="UP000321129"/>
    </source>
</evidence>
<dbReference type="GO" id="GO:0046872">
    <property type="term" value="F:metal ion binding"/>
    <property type="evidence" value="ECO:0007669"/>
    <property type="project" value="UniProtKB-KW"/>
</dbReference>
<dbReference type="SUPFAM" id="SSF81891">
    <property type="entry name" value="Poly A polymerase C-terminal region-like"/>
    <property type="match status" value="1"/>
</dbReference>
<evidence type="ECO:0000259" key="9">
    <source>
        <dbReference type="Pfam" id="PF01743"/>
    </source>
</evidence>
<dbReference type="AlphaFoldDB" id="A0A5C6U5Q1"/>
<evidence type="ECO:0000256" key="2">
    <source>
        <dbReference type="ARBA" id="ARBA00022679"/>
    </source>
</evidence>
<evidence type="ECO:0000256" key="6">
    <source>
        <dbReference type="ARBA" id="ARBA00022741"/>
    </source>
</evidence>
<dbReference type="Pfam" id="PF12627">
    <property type="entry name" value="PolyA_pol_RNAbd"/>
    <property type="match status" value="1"/>
</dbReference>
<dbReference type="GO" id="GO:0000049">
    <property type="term" value="F:tRNA binding"/>
    <property type="evidence" value="ECO:0007669"/>
    <property type="project" value="TreeGrafter"/>
</dbReference>
<dbReference type="OrthoDB" id="9805698at2"/>
<dbReference type="Pfam" id="PF01743">
    <property type="entry name" value="PolyA_pol"/>
    <property type="match status" value="1"/>
</dbReference>
<dbReference type="CDD" id="cd05398">
    <property type="entry name" value="NT_ClassII-CCAase"/>
    <property type="match status" value="1"/>
</dbReference>
<keyword evidence="8" id="KW-0694">RNA-binding</keyword>
<evidence type="ECO:0000256" key="4">
    <source>
        <dbReference type="ARBA" id="ARBA00022695"/>
    </source>
</evidence>
<organism evidence="11 12">
    <name type="scientific">Flavisphingopyxis soli</name>
    <dbReference type="NCBI Taxonomy" id="2601267"/>
    <lineage>
        <taxon>Bacteria</taxon>
        <taxon>Pseudomonadati</taxon>
        <taxon>Pseudomonadota</taxon>
        <taxon>Alphaproteobacteria</taxon>
        <taxon>Sphingomonadales</taxon>
        <taxon>Sphingopyxidaceae</taxon>
        <taxon>Flavisphingopyxis</taxon>
    </lineage>
</organism>
<evidence type="ECO:0000256" key="8">
    <source>
        <dbReference type="RuleBase" id="RU003953"/>
    </source>
</evidence>
<dbReference type="InterPro" id="IPR050264">
    <property type="entry name" value="Bact_CCA-adding_enz_type3_sf"/>
</dbReference>
<evidence type="ECO:0000256" key="5">
    <source>
        <dbReference type="ARBA" id="ARBA00022723"/>
    </source>
</evidence>
<feature type="domain" description="tRNA nucleotidyltransferase/poly(A) polymerase RNA and SrmB- binding" evidence="10">
    <location>
        <begin position="186"/>
        <end position="244"/>
    </location>
</feature>
<dbReference type="InterPro" id="IPR043519">
    <property type="entry name" value="NT_sf"/>
</dbReference>
<dbReference type="Proteomes" id="UP000321129">
    <property type="component" value="Unassembled WGS sequence"/>
</dbReference>
<dbReference type="GO" id="GO:0008033">
    <property type="term" value="P:tRNA processing"/>
    <property type="evidence" value="ECO:0007669"/>
    <property type="project" value="UniProtKB-KW"/>
</dbReference>
<keyword evidence="12" id="KW-1185">Reference proteome</keyword>
<dbReference type="GO" id="GO:0000166">
    <property type="term" value="F:nucleotide binding"/>
    <property type="evidence" value="ECO:0007669"/>
    <property type="project" value="UniProtKB-KW"/>
</dbReference>
<keyword evidence="5" id="KW-0479">Metal-binding</keyword>
<dbReference type="EMBL" id="VOPY01000003">
    <property type="protein sequence ID" value="TXC68132.1"/>
    <property type="molecule type" value="Genomic_DNA"/>
</dbReference>
<keyword evidence="7" id="KW-0460">Magnesium</keyword>
<dbReference type="PANTHER" id="PTHR46173">
    <property type="entry name" value="CCA TRNA NUCLEOTIDYLTRANSFERASE 1, MITOCHONDRIAL"/>
    <property type="match status" value="1"/>
</dbReference>
<reference evidence="11 12" key="1">
    <citation type="submission" date="2019-08" db="EMBL/GenBank/DDBJ databases">
        <title>Sphingorhabdus soil sp. nov., isolated from arctic soil.</title>
        <authorList>
            <person name="Liu Y."/>
        </authorList>
    </citation>
    <scope>NUCLEOTIDE SEQUENCE [LARGE SCALE GENOMIC DNA]</scope>
    <source>
        <strain evidence="11 12">D-2Q-5-6</strain>
    </source>
</reference>
<evidence type="ECO:0000256" key="7">
    <source>
        <dbReference type="ARBA" id="ARBA00022842"/>
    </source>
</evidence>
<dbReference type="InterPro" id="IPR032828">
    <property type="entry name" value="PolyA_RNA-bd"/>
</dbReference>
<evidence type="ECO:0000256" key="1">
    <source>
        <dbReference type="ARBA" id="ARBA00001946"/>
    </source>
</evidence>
<evidence type="ECO:0000313" key="11">
    <source>
        <dbReference type="EMBL" id="TXC68132.1"/>
    </source>
</evidence>
<dbReference type="Gene3D" id="1.10.3090.10">
    <property type="entry name" value="cca-adding enzyme, domain 2"/>
    <property type="match status" value="1"/>
</dbReference>
<dbReference type="PANTHER" id="PTHR46173:SF1">
    <property type="entry name" value="CCA TRNA NUCLEOTIDYLTRANSFERASE 1, MITOCHONDRIAL"/>
    <property type="match status" value="1"/>
</dbReference>
<proteinExistence type="inferred from homology"/>
<name>A0A5C6U5Q1_9SPHN</name>
<gene>
    <name evidence="11" type="ORF">FSZ31_10540</name>
</gene>
<keyword evidence="4" id="KW-0548">Nucleotidyltransferase</keyword>
<protein>
    <submittedName>
        <fullName evidence="11">CCA tRNA nucleotidyltransferase</fullName>
    </submittedName>
</protein>
<accession>A0A5C6U5Q1</accession>
<dbReference type="GO" id="GO:0016779">
    <property type="term" value="F:nucleotidyltransferase activity"/>
    <property type="evidence" value="ECO:0007669"/>
    <property type="project" value="UniProtKB-KW"/>
</dbReference>
<sequence length="404" mass="43484">MTATKLPAADWTHDPRLARLVAALSADGGAVRYVGGAVRDTIAGLPVSDVDLATPLEPVEVVARLKAADIRAVPTGIAHGTVTAVVEGKPFEVTTLRRDVATDGRRATVAFATDWRDDAARRDFTINALYADPQSGAISDYFGGLDDLAAGRVRFIGDAAARIDEDHLRILRFFRFHARFGTGAPDKQALAAVIAKAETMRALSRERIASEVLRLLAFDDPRATLELMVGHRIFAPIVPEIDAASLVRLDTLISNERASGSKADGVLRLIALAPIAPDEAASMVGRLKLSTANRRRAKCARIAGARLSDDPRHLAYRMGIEAARDGWLLSDDRSAATQALARLAGWTPPDLPIKGGMIVARGIAAGPLVAQLLAEVENRWVAEDFPDDTRAREILDQLLEESFQ</sequence>
<dbReference type="RefSeq" id="WP_147123352.1">
    <property type="nucleotide sequence ID" value="NZ_VOPY01000003.1"/>
</dbReference>
<evidence type="ECO:0000259" key="10">
    <source>
        <dbReference type="Pfam" id="PF12627"/>
    </source>
</evidence>
<keyword evidence="2 8" id="KW-0808">Transferase</keyword>
<comment type="similarity">
    <text evidence="8">Belongs to the tRNA nucleotidyltransferase/poly(A) polymerase family.</text>
</comment>
<feature type="domain" description="Poly A polymerase head" evidence="9">
    <location>
        <begin position="32"/>
        <end position="154"/>
    </location>
</feature>
<keyword evidence="3" id="KW-0819">tRNA processing</keyword>
<evidence type="ECO:0000256" key="3">
    <source>
        <dbReference type="ARBA" id="ARBA00022694"/>
    </source>
</evidence>
<keyword evidence="6" id="KW-0547">Nucleotide-binding</keyword>
<comment type="cofactor">
    <cofactor evidence="1">
        <name>Mg(2+)</name>
        <dbReference type="ChEBI" id="CHEBI:18420"/>
    </cofactor>
</comment>
<dbReference type="SUPFAM" id="SSF81301">
    <property type="entry name" value="Nucleotidyltransferase"/>
    <property type="match status" value="1"/>
</dbReference>
<comment type="caution">
    <text evidence="11">The sequence shown here is derived from an EMBL/GenBank/DDBJ whole genome shotgun (WGS) entry which is preliminary data.</text>
</comment>
<dbReference type="Gene3D" id="3.30.460.10">
    <property type="entry name" value="Beta Polymerase, domain 2"/>
    <property type="match status" value="1"/>
</dbReference>
<dbReference type="InterPro" id="IPR002646">
    <property type="entry name" value="PolA_pol_head_dom"/>
</dbReference>